<protein>
    <submittedName>
        <fullName evidence="1">HAD family phosphatase</fullName>
    </submittedName>
</protein>
<dbReference type="Proteomes" id="UP000484164">
    <property type="component" value="Unassembled WGS sequence"/>
</dbReference>
<sequence length="197" mass="22333">MDQPKALLLDFGGVIIPINPDYTKDAMISLGVKDSLPSVDFEDFETGKISADEFISKWPAATWTMKSDVVNAWNALLEPIPEETLAYLKRLKKDYKLYLVSNTNPIHIEAIQKQLGLFGWKQFCSLFEKMYFSYEIGERKPNAAFYEHVLKDAKLKAEDCLFVDDTPANIEAAEKLGIPSMFHDADEMSILDLDKAL</sequence>
<dbReference type="SFLD" id="SFLDS00003">
    <property type="entry name" value="Haloacid_Dehalogenase"/>
    <property type="match status" value="1"/>
</dbReference>
<gene>
    <name evidence="1" type="ORF">F8C82_14140</name>
</gene>
<evidence type="ECO:0000313" key="2">
    <source>
        <dbReference type="Proteomes" id="UP000484164"/>
    </source>
</evidence>
<dbReference type="CDD" id="cd02603">
    <property type="entry name" value="HAD_sEH-N_like"/>
    <property type="match status" value="1"/>
</dbReference>
<dbReference type="Pfam" id="PF00702">
    <property type="entry name" value="Hydrolase"/>
    <property type="match status" value="1"/>
</dbReference>
<organism evidence="1 2">
    <name type="scientific">Phaeocystidibacter marisrubri</name>
    <dbReference type="NCBI Taxonomy" id="1577780"/>
    <lineage>
        <taxon>Bacteria</taxon>
        <taxon>Pseudomonadati</taxon>
        <taxon>Bacteroidota</taxon>
        <taxon>Flavobacteriia</taxon>
        <taxon>Flavobacteriales</taxon>
        <taxon>Phaeocystidibacteraceae</taxon>
        <taxon>Phaeocystidibacter</taxon>
    </lineage>
</organism>
<dbReference type="PANTHER" id="PTHR43611">
    <property type="entry name" value="ALPHA-D-GLUCOSE 1-PHOSPHATE PHOSPHATASE"/>
    <property type="match status" value="1"/>
</dbReference>
<dbReference type="AlphaFoldDB" id="A0A6L3ZCQ2"/>
<comment type="caution">
    <text evidence="1">The sequence shown here is derived from an EMBL/GenBank/DDBJ whole genome shotgun (WGS) entry which is preliminary data.</text>
</comment>
<proteinExistence type="predicted"/>
<dbReference type="InterPro" id="IPR006439">
    <property type="entry name" value="HAD-SF_hydro_IA"/>
</dbReference>
<name>A0A6L3ZCQ2_9FLAO</name>
<dbReference type="NCBIfam" id="TIGR01509">
    <property type="entry name" value="HAD-SF-IA-v3"/>
    <property type="match status" value="1"/>
</dbReference>
<dbReference type="RefSeq" id="WP_151694266.1">
    <property type="nucleotide sequence ID" value="NZ_BMGX01000001.1"/>
</dbReference>
<dbReference type="Gene3D" id="3.40.50.1000">
    <property type="entry name" value="HAD superfamily/HAD-like"/>
    <property type="match status" value="1"/>
</dbReference>
<dbReference type="InterPro" id="IPR023198">
    <property type="entry name" value="PGP-like_dom2"/>
</dbReference>
<reference evidence="1 2" key="1">
    <citation type="submission" date="2019-10" db="EMBL/GenBank/DDBJ databases">
        <title>Genome sequence of Phaeocystidibacter marisrubri JCM30614 (type strain).</title>
        <authorList>
            <person name="Bowman J.P."/>
        </authorList>
    </citation>
    <scope>NUCLEOTIDE SEQUENCE [LARGE SCALE GENOMIC DNA]</scope>
    <source>
        <strain evidence="1 2">JCM 30614</strain>
    </source>
</reference>
<dbReference type="OrthoDB" id="9797415at2"/>
<dbReference type="SFLD" id="SFLDG01129">
    <property type="entry name" value="C1.5:_HAD__Beta-PGM__Phosphata"/>
    <property type="match status" value="1"/>
</dbReference>
<dbReference type="InterPro" id="IPR023214">
    <property type="entry name" value="HAD_sf"/>
</dbReference>
<dbReference type="PANTHER" id="PTHR43611:SF3">
    <property type="entry name" value="FLAVIN MONONUCLEOTIDE HYDROLASE 1, CHLOROPLATIC"/>
    <property type="match status" value="1"/>
</dbReference>
<accession>A0A6L3ZCQ2</accession>
<dbReference type="InterPro" id="IPR036412">
    <property type="entry name" value="HAD-like_sf"/>
</dbReference>
<dbReference type="Gene3D" id="1.10.150.240">
    <property type="entry name" value="Putative phosphatase, domain 2"/>
    <property type="match status" value="1"/>
</dbReference>
<dbReference type="NCBIfam" id="TIGR01549">
    <property type="entry name" value="HAD-SF-IA-v1"/>
    <property type="match status" value="1"/>
</dbReference>
<evidence type="ECO:0000313" key="1">
    <source>
        <dbReference type="EMBL" id="KAB2815231.1"/>
    </source>
</evidence>
<keyword evidence="2" id="KW-1185">Reference proteome</keyword>
<dbReference type="SUPFAM" id="SSF56784">
    <property type="entry name" value="HAD-like"/>
    <property type="match status" value="1"/>
</dbReference>
<dbReference type="EMBL" id="WBVQ01000003">
    <property type="protein sequence ID" value="KAB2815231.1"/>
    <property type="molecule type" value="Genomic_DNA"/>
</dbReference>